<feature type="non-terminal residue" evidence="2">
    <location>
        <position position="1"/>
    </location>
</feature>
<feature type="compositionally biased region" description="Basic residues" evidence="1">
    <location>
        <begin position="59"/>
        <end position="72"/>
    </location>
</feature>
<evidence type="ECO:0000313" key="2">
    <source>
        <dbReference type="EMBL" id="CAA9267429.1"/>
    </source>
</evidence>
<feature type="compositionally biased region" description="Basic and acidic residues" evidence="1">
    <location>
        <begin position="211"/>
        <end position="235"/>
    </location>
</feature>
<name>A0A6J4J435_9PROT</name>
<gene>
    <name evidence="2" type="ORF">AVDCRST_MAG08-3017</name>
</gene>
<feature type="compositionally biased region" description="Basic residues" evidence="1">
    <location>
        <begin position="1"/>
        <end position="13"/>
    </location>
</feature>
<feature type="compositionally biased region" description="Gly residues" evidence="1">
    <location>
        <begin position="310"/>
        <end position="322"/>
    </location>
</feature>
<dbReference type="GO" id="GO:0008677">
    <property type="term" value="F:2-dehydropantoate 2-reductase activity"/>
    <property type="evidence" value="ECO:0007669"/>
    <property type="project" value="UniProtKB-EC"/>
</dbReference>
<sequence>EDLRLRSRRHRRLFGGPAGEGRGRPFRGGPRPAPRHRARGGAHGPNDGRRAAQPPRSLRPTRRPRPAGRGRGLHQGAGPPECGRGHRPAPRPGHGRRLRVQWHPLVVLRPPRRRGGRHAPARGGPGRRHPPRRRRRAHGGRGGLRRLFGDVAGRGRGFQPHHQADPGRAGRRAHPPRRRAGERLQGRRPPVQRQPGHPRRGLGQAAQQPGERPDLPADAPEHARHLRRPGGERRGAQGGGGRAGDRRRHGPARVLHGAGADLPFGADPPQAFHPPGSGTRPADGDRRPVHRAAALGAGARRADAHALAPGGAGDASGRGGGAVSAQRPGRAGRL</sequence>
<feature type="compositionally biased region" description="Low complexity" evidence="1">
    <location>
        <begin position="291"/>
        <end position="309"/>
    </location>
</feature>
<reference evidence="2" key="1">
    <citation type="submission" date="2020-02" db="EMBL/GenBank/DDBJ databases">
        <authorList>
            <person name="Meier V. D."/>
        </authorList>
    </citation>
    <scope>NUCLEOTIDE SEQUENCE</scope>
    <source>
        <strain evidence="2">AVDCRST_MAG08</strain>
    </source>
</reference>
<protein>
    <submittedName>
        <fullName evidence="2">2-dehydropantoate 2-reductase</fullName>
        <ecNumber evidence="2">1.1.1.169</ecNumber>
    </submittedName>
</protein>
<accession>A0A6J4J435</accession>
<proteinExistence type="predicted"/>
<organism evidence="2">
    <name type="scientific">uncultured Acetobacteraceae bacterium</name>
    <dbReference type="NCBI Taxonomy" id="169975"/>
    <lineage>
        <taxon>Bacteria</taxon>
        <taxon>Pseudomonadati</taxon>
        <taxon>Pseudomonadota</taxon>
        <taxon>Alphaproteobacteria</taxon>
        <taxon>Acetobacterales</taxon>
        <taxon>Acetobacteraceae</taxon>
        <taxon>environmental samples</taxon>
    </lineage>
</organism>
<keyword evidence="2" id="KW-0560">Oxidoreductase</keyword>
<feature type="compositionally biased region" description="Basic residues" evidence="1">
    <location>
        <begin position="110"/>
        <end position="139"/>
    </location>
</feature>
<feature type="non-terminal residue" evidence="2">
    <location>
        <position position="334"/>
    </location>
</feature>
<feature type="compositionally biased region" description="Basic residues" evidence="1">
    <location>
        <begin position="169"/>
        <end position="178"/>
    </location>
</feature>
<dbReference type="EC" id="1.1.1.169" evidence="2"/>
<evidence type="ECO:0000256" key="1">
    <source>
        <dbReference type="SAM" id="MobiDB-lite"/>
    </source>
</evidence>
<feature type="compositionally biased region" description="Basic residues" evidence="1">
    <location>
        <begin position="85"/>
        <end position="100"/>
    </location>
</feature>
<dbReference type="AlphaFoldDB" id="A0A6J4J435"/>
<dbReference type="EMBL" id="CADCTG010000222">
    <property type="protein sequence ID" value="CAA9267429.1"/>
    <property type="molecule type" value="Genomic_DNA"/>
</dbReference>
<feature type="region of interest" description="Disordered" evidence="1">
    <location>
        <begin position="1"/>
        <end position="334"/>
    </location>
</feature>